<feature type="region of interest" description="Disordered" evidence="8">
    <location>
        <begin position="453"/>
        <end position="475"/>
    </location>
</feature>
<dbReference type="InParanoid" id="A0A3Q3GQ92"/>
<dbReference type="Pfam" id="PF14669">
    <property type="entry name" value="Asp_Glu_race_2"/>
    <property type="match status" value="1"/>
</dbReference>
<dbReference type="Proteomes" id="UP000261660">
    <property type="component" value="Unplaced"/>
</dbReference>
<feature type="region of interest" description="Disordered" evidence="8">
    <location>
        <begin position="614"/>
        <end position="659"/>
    </location>
</feature>
<proteinExistence type="predicted"/>
<evidence type="ECO:0000256" key="5">
    <source>
        <dbReference type="ARBA" id="ARBA00022782"/>
    </source>
</evidence>
<keyword evidence="6" id="KW-0744">Spermatogenesis</keyword>
<keyword evidence="4" id="KW-0963">Cytoplasm</keyword>
<feature type="compositionally biased region" description="Polar residues" evidence="8">
    <location>
        <begin position="250"/>
        <end position="261"/>
    </location>
</feature>
<dbReference type="GO" id="GO:0005829">
    <property type="term" value="C:cytosol"/>
    <property type="evidence" value="ECO:0007669"/>
    <property type="project" value="UniProtKB-SubCell"/>
</dbReference>
<feature type="region of interest" description="Disordered" evidence="8">
    <location>
        <begin position="820"/>
        <end position="863"/>
    </location>
</feature>
<dbReference type="InterPro" id="IPR029435">
    <property type="entry name" value="TOPAZ1_dom"/>
</dbReference>
<evidence type="ECO:0000256" key="1">
    <source>
        <dbReference type="ARBA" id="ARBA00002132"/>
    </source>
</evidence>
<keyword evidence="11" id="KW-1185">Reference proteome</keyword>
<accession>A0A3Q3GQ92</accession>
<name>A0A3Q3GQ92_9LABR</name>
<evidence type="ECO:0000256" key="6">
    <source>
        <dbReference type="ARBA" id="ARBA00022871"/>
    </source>
</evidence>
<dbReference type="GO" id="GO:0030154">
    <property type="term" value="P:cell differentiation"/>
    <property type="evidence" value="ECO:0007669"/>
    <property type="project" value="UniProtKB-KW"/>
</dbReference>
<evidence type="ECO:0000259" key="9">
    <source>
        <dbReference type="Pfam" id="PF14669"/>
    </source>
</evidence>
<dbReference type="Ensembl" id="ENSLBET00000034102.1">
    <property type="protein sequence ID" value="ENSLBEP00000032643.1"/>
    <property type="gene ID" value="ENSLBEG00000024593.1"/>
</dbReference>
<comment type="subcellular location">
    <subcellularLocation>
        <location evidence="2">Cytoplasm</location>
        <location evidence="2">Cytosol</location>
    </subcellularLocation>
</comment>
<evidence type="ECO:0000256" key="4">
    <source>
        <dbReference type="ARBA" id="ARBA00022490"/>
    </source>
</evidence>
<protein>
    <recommendedName>
        <fullName evidence="3">Protein TOPAZ1</fullName>
    </recommendedName>
    <alternativeName>
        <fullName evidence="7">Testis- and ovary-specific PAZ domain-containing protein 1</fullName>
    </alternativeName>
</protein>
<feature type="compositionally biased region" description="Basic residues" evidence="8">
    <location>
        <begin position="192"/>
        <end position="206"/>
    </location>
</feature>
<feature type="region of interest" description="Disordered" evidence="8">
    <location>
        <begin position="1082"/>
        <end position="1120"/>
    </location>
</feature>
<dbReference type="GeneTree" id="ENSGT00390000012495"/>
<dbReference type="GO" id="GO:0048137">
    <property type="term" value="P:spermatocyte division"/>
    <property type="evidence" value="ECO:0007669"/>
    <property type="project" value="TreeGrafter"/>
</dbReference>
<feature type="region of interest" description="Disordered" evidence="8">
    <location>
        <begin position="907"/>
        <end position="940"/>
    </location>
</feature>
<dbReference type="InterPro" id="IPR038952">
    <property type="entry name" value="TOPAZ1"/>
</dbReference>
<dbReference type="PANTHER" id="PTHR35671:SF1">
    <property type="entry name" value="PROTEIN TOPAZ1"/>
    <property type="match status" value="1"/>
</dbReference>
<feature type="compositionally biased region" description="Basic and acidic residues" evidence="8">
    <location>
        <begin position="974"/>
        <end position="985"/>
    </location>
</feature>
<evidence type="ECO:0000256" key="3">
    <source>
        <dbReference type="ARBA" id="ARBA00016464"/>
    </source>
</evidence>
<comment type="function">
    <text evidence="1">Important for normal spermatogenesis and male fertility. Specifically required for progression to the post-meiotic stages of spermatocyte development. Seems to be necessary for normal expression levels of a number of testis-expressed gene transcripts, although its role in this process is unclear.</text>
</comment>
<sequence length="1764" mass="195952">MFPSSSRFKLDRVALKDVIGLKLFPRRRRVKRSRGNAETVPEKDTTSVHSSIETLPAILTDRAEPDEYYLGAKSRYNLKPGAGTDSMVCAKEGRRTRGKYQHSRPNTRSKGKLNSLRDLCDLRLRFTWCFCTAADDALTKRPEVERRCALKPRSKISKMANETELNCATFAKNKAPETPRSPDPGSSFGKPSGRRKPRRASKRKAQVAHVGDGEEDAHGEVQSGVKARSSSGFDRQPAAGHTRALRRPTELSNPFRNTQLSPAGPTDSEGALRRSVRASGCGLCGDCKYTSSQRKTLGKPKQNKSSPGPEQPTVEFKLGAKNPDPDASQKIIIWIDPYPKVALYDIAQKCDAGMRDRPIERVPGPEYPHRGPELCGDKRIKLGDSGEEGSLPSTPDLESIICKNPITSDSKIQEKTHSCESHDSQSGSERVRGVASSCTFGPDVTVNSIHEKQFSETESPTDPFSPSAELDTGEPESFTCQRVRVYSRKIHSSCTRTYMPWPFSKSSWTLTSHAETTAHHAEYFDPFTKDNCFSSVNQNQSDLSSKRTNDVIPHLPADLSTDGLTHLISHHNENKKEHDGKCFLAERNGVAQGDMSSYSSERRDMEFAPHLMDAEESKASLSSDTASLSIPSQHGAVSPSSSVVSGPKTDSSMSTPSPTSLGLINWDTATTMSSPFTLSGLSRLSNLPPSLFLPNTVTRIEFAEAHSAGTSPGPPSPTCAIKSVAKPLPTCERTPMISCHTSESFPSPELSLTLLPQEERDSDGELLTDRFPPKLEPFYNTSPYNPLAPVKERSLHNVSTENCVENDSIKKFMLPPVLSPVTSPKRHSPRSILPGLSSDSSDEEPLSQEEEEEEISKEPIKHKMLIEFNSPHIVNDKTENLEDGLEHVSKGIEGVSRVFKTLNTVRSELQSSPCNDEDSDNDGDEEEEEESQNETDYEEDFEQVNKVHSDTKITATRCLDSLASDQDDGGAYSDEERPCSFREEASSPCNSAGGETDQMSSEDILTEFTAYEQDILLVDVIQDDPELFENLPQRSILKLGPIRDIKASKSRPIEVVKTLFAKKDGAPINSGKRLTPVNIDFQCDSPDNMDESSSRSWRPQSNGNPTTKQSSSWTDQEKHTKTWDQYDANNNHVNGGLERITPPLKTVTSQHNHIPTLKTIKNGPRNTNPANVVELRRQQSNSYCRQYFSESLCCRFKMCWFLHVPVDGDEKFCIETVIRFTKNPICLQRAGAVFTGYYQNNPPGVYFSKPVLLSLLWALLKAGMVSDIFSVLSISLAHKIVPGHEFLLALFNYVREKSLIGLLPELMQLTLKLASAGLVLNLDCLDCVKHTPEFQQTNSHVSGSGSGTHKLSASAPFPEYLNWAHSIVEIELCAKQEDWRRMGEVFRSICQSSQRPNQVERISGRITIALLSESKDKLSLPFAAFAETVCQNEEEEGLNRSFLGRIGVSLMLRYHKTHQWAKGRRVVEVLSNCKVNYSNLKGLFGNEDATSRCFLVTVATELYLLSGSVEGALNTLRENKWFVSSSAWPCEPADLESRTRVLMRLAEKSSHRDSLDVLSNLPGLKESNNLVDISMYAPLFNSHLQVCLDRQTLPVASDTVDFMCSKNLAVDQTMLQKLLHKLGKQNLWLRAREVFRHSLSVGYYPGVSAPPGFMSLNVPCRLGEVELALSFEMFITVNTTDLLHLPENTTSCLSITLKRTQSCESEYLAASSRLLSAACIPHPKLDVLYTAVNSSQEQVFTLDIASARAWLRQNHLWAHEVWTH</sequence>
<feature type="region of interest" description="Disordered" evidence="8">
    <location>
        <begin position="963"/>
        <end position="997"/>
    </location>
</feature>
<evidence type="ECO:0000256" key="8">
    <source>
        <dbReference type="SAM" id="MobiDB-lite"/>
    </source>
</evidence>
<feature type="compositionally biased region" description="Acidic residues" evidence="8">
    <location>
        <begin position="915"/>
        <end position="940"/>
    </location>
</feature>
<feature type="compositionally biased region" description="Polar residues" evidence="8">
    <location>
        <begin position="619"/>
        <end position="632"/>
    </location>
</feature>
<evidence type="ECO:0000256" key="2">
    <source>
        <dbReference type="ARBA" id="ARBA00004514"/>
    </source>
</evidence>
<feature type="region of interest" description="Disordered" evidence="8">
    <location>
        <begin position="171"/>
        <end position="325"/>
    </location>
</feature>
<dbReference type="STRING" id="56723.ENSLBEP00000032643"/>
<feature type="compositionally biased region" description="Polar residues" evidence="8">
    <location>
        <begin position="1094"/>
        <end position="1114"/>
    </location>
</feature>
<keyword evidence="5" id="KW-0221">Differentiation</keyword>
<reference evidence="10" key="2">
    <citation type="submission" date="2025-09" db="UniProtKB">
        <authorList>
            <consortium name="Ensembl"/>
        </authorList>
    </citation>
    <scope>IDENTIFICATION</scope>
</reference>
<organism evidence="10 11">
    <name type="scientific">Labrus bergylta</name>
    <name type="common">ballan wrasse</name>
    <dbReference type="NCBI Taxonomy" id="56723"/>
    <lineage>
        <taxon>Eukaryota</taxon>
        <taxon>Metazoa</taxon>
        <taxon>Chordata</taxon>
        <taxon>Craniata</taxon>
        <taxon>Vertebrata</taxon>
        <taxon>Euteleostomi</taxon>
        <taxon>Actinopterygii</taxon>
        <taxon>Neopterygii</taxon>
        <taxon>Teleostei</taxon>
        <taxon>Neoteleostei</taxon>
        <taxon>Acanthomorphata</taxon>
        <taxon>Eupercaria</taxon>
        <taxon>Labriformes</taxon>
        <taxon>Labridae</taxon>
        <taxon>Labrus</taxon>
    </lineage>
</organism>
<evidence type="ECO:0000313" key="10">
    <source>
        <dbReference type="Ensembl" id="ENSLBEP00000032643.1"/>
    </source>
</evidence>
<evidence type="ECO:0000313" key="11">
    <source>
        <dbReference type="Proteomes" id="UP000261660"/>
    </source>
</evidence>
<feature type="domain" description="Protein TOPAZ1" evidence="9">
    <location>
        <begin position="1370"/>
        <end position="1543"/>
    </location>
</feature>
<evidence type="ECO:0000256" key="7">
    <source>
        <dbReference type="ARBA" id="ARBA00031943"/>
    </source>
</evidence>
<feature type="compositionally biased region" description="Low complexity" evidence="8">
    <location>
        <begin position="637"/>
        <end position="659"/>
    </location>
</feature>
<dbReference type="PANTHER" id="PTHR35671">
    <property type="entry name" value="PROTEIN TOPAZ1"/>
    <property type="match status" value="1"/>
</dbReference>
<reference evidence="10" key="1">
    <citation type="submission" date="2025-08" db="UniProtKB">
        <authorList>
            <consortium name="Ensembl"/>
        </authorList>
    </citation>
    <scope>IDENTIFICATION</scope>
</reference>
<feature type="compositionally biased region" description="Acidic residues" evidence="8">
    <location>
        <begin position="840"/>
        <end position="855"/>
    </location>
</feature>